<dbReference type="RefSeq" id="WP_053066610.1">
    <property type="nucleotide sequence ID" value="NZ_CP011509.1"/>
</dbReference>
<feature type="compositionally biased region" description="Basic and acidic residues" evidence="4">
    <location>
        <begin position="226"/>
        <end position="243"/>
    </location>
</feature>
<gene>
    <name evidence="6" type="ORF">AA314_04598</name>
    <name evidence="7" type="ORF">ATI61_113161</name>
</gene>
<dbReference type="PANTHER" id="PTHR44688:SF16">
    <property type="entry name" value="DNA-BINDING TRANSCRIPTIONAL ACTIVATOR DEVR_DOSR"/>
    <property type="match status" value="1"/>
</dbReference>
<dbReference type="GO" id="GO:0003677">
    <property type="term" value="F:DNA binding"/>
    <property type="evidence" value="ECO:0007669"/>
    <property type="project" value="UniProtKB-KW"/>
</dbReference>
<evidence type="ECO:0000256" key="2">
    <source>
        <dbReference type="ARBA" id="ARBA00023125"/>
    </source>
</evidence>
<evidence type="ECO:0000256" key="4">
    <source>
        <dbReference type="SAM" id="MobiDB-lite"/>
    </source>
</evidence>
<proteinExistence type="predicted"/>
<evidence type="ECO:0000259" key="5">
    <source>
        <dbReference type="PROSITE" id="PS50043"/>
    </source>
</evidence>
<dbReference type="Pfam" id="PF00196">
    <property type="entry name" value="GerE"/>
    <property type="match status" value="1"/>
</dbReference>
<evidence type="ECO:0000313" key="8">
    <source>
        <dbReference type="Proteomes" id="UP000035579"/>
    </source>
</evidence>
<feature type="region of interest" description="Disordered" evidence="4">
    <location>
        <begin position="217"/>
        <end position="246"/>
    </location>
</feature>
<dbReference type="Gene3D" id="1.10.10.10">
    <property type="entry name" value="Winged helix-like DNA-binding domain superfamily/Winged helix DNA-binding domain"/>
    <property type="match status" value="1"/>
</dbReference>
<dbReference type="KEGG" id="age:AA314_04598"/>
<evidence type="ECO:0000313" key="7">
    <source>
        <dbReference type="EMBL" id="REG25097.1"/>
    </source>
</evidence>
<protein>
    <submittedName>
        <fullName evidence="7">Regulatory LuxR family protein</fullName>
    </submittedName>
</protein>
<organism evidence="6 8">
    <name type="scientific">Archangium gephyra</name>
    <dbReference type="NCBI Taxonomy" id="48"/>
    <lineage>
        <taxon>Bacteria</taxon>
        <taxon>Pseudomonadati</taxon>
        <taxon>Myxococcota</taxon>
        <taxon>Myxococcia</taxon>
        <taxon>Myxococcales</taxon>
        <taxon>Cystobacterineae</taxon>
        <taxon>Archangiaceae</taxon>
        <taxon>Archangium</taxon>
    </lineage>
</organism>
<dbReference type="Proteomes" id="UP000035579">
    <property type="component" value="Chromosome"/>
</dbReference>
<feature type="region of interest" description="Disordered" evidence="4">
    <location>
        <begin position="58"/>
        <end position="77"/>
    </location>
</feature>
<keyword evidence="1" id="KW-0805">Transcription regulation</keyword>
<dbReference type="InterPro" id="IPR000792">
    <property type="entry name" value="Tscrpt_reg_LuxR_C"/>
</dbReference>
<dbReference type="SUPFAM" id="SSF46894">
    <property type="entry name" value="C-terminal effector domain of the bipartite response regulators"/>
    <property type="match status" value="1"/>
</dbReference>
<evidence type="ECO:0000313" key="9">
    <source>
        <dbReference type="Proteomes" id="UP000256345"/>
    </source>
</evidence>
<keyword evidence="3" id="KW-0804">Transcription</keyword>
<evidence type="ECO:0000313" key="6">
    <source>
        <dbReference type="EMBL" id="AKJ02972.1"/>
    </source>
</evidence>
<dbReference type="PROSITE" id="PS50043">
    <property type="entry name" value="HTH_LUXR_2"/>
    <property type="match status" value="1"/>
</dbReference>
<sequence length="413" mass="46800">MSKGARRIPDPLLECYLVESLDDEARAEVEAVLAESEADRARLTELRDESAAFLVHHPPSALGESPEASHQNPGVESRRIPDPLLECYLVESLDAEARAEVEAMLAESAMDRARLEELRDESAAFLVQYPHESLVKRFEEVPRGMVRMPSAWKESLTPREVEVVERVLVGWDNLLIAEDLGFSTAKVWTHLSCVFDKLGVDSRASLFARASLLSQADRSQHLPKPPADRVKAPPPQDKPKTPDQYRGGYLYRQSLFERAWSLLENTVEAAEVVNESFVILSKERTDMMNMLEKFSRQYQIVTHKSLELLRQHAQWSGVLVESFQTDTVDMEAHRTEAMMDLALLTHGSSPMMVTVAQLYFVEGWSVDAVSRSLNLSPLTVYMQREMFLKQVHERSTHFRAQARVAFHGTNPVK</sequence>
<accession>A0AAC8TEH9</accession>
<evidence type="ECO:0000256" key="3">
    <source>
        <dbReference type="ARBA" id="ARBA00023163"/>
    </source>
</evidence>
<evidence type="ECO:0000256" key="1">
    <source>
        <dbReference type="ARBA" id="ARBA00023015"/>
    </source>
</evidence>
<dbReference type="InterPro" id="IPR016032">
    <property type="entry name" value="Sig_transdc_resp-reg_C-effctor"/>
</dbReference>
<reference evidence="7 9" key="2">
    <citation type="submission" date="2018-08" db="EMBL/GenBank/DDBJ databases">
        <title>Genomic Encyclopedia of Archaeal and Bacterial Type Strains, Phase II (KMG-II): from individual species to whole genera.</title>
        <authorList>
            <person name="Goeker M."/>
        </authorList>
    </citation>
    <scope>NUCLEOTIDE SEQUENCE [LARGE SCALE GENOMIC DNA]</scope>
    <source>
        <strain evidence="7 9">DSM 2261</strain>
    </source>
</reference>
<reference evidence="6 8" key="1">
    <citation type="submission" date="2015-05" db="EMBL/GenBank/DDBJ databases">
        <title>Genome assembly of Archangium gephyra DSM 2261.</title>
        <authorList>
            <person name="Sharma G."/>
            <person name="Subramanian S."/>
        </authorList>
    </citation>
    <scope>NUCLEOTIDE SEQUENCE [LARGE SCALE GENOMIC DNA]</scope>
    <source>
        <strain evidence="6 8">DSM 2261</strain>
    </source>
</reference>
<dbReference type="InterPro" id="IPR036388">
    <property type="entry name" value="WH-like_DNA-bd_sf"/>
</dbReference>
<dbReference type="SMART" id="SM00421">
    <property type="entry name" value="HTH_LUXR"/>
    <property type="match status" value="1"/>
</dbReference>
<dbReference type="Proteomes" id="UP000256345">
    <property type="component" value="Unassembled WGS sequence"/>
</dbReference>
<dbReference type="EMBL" id="QUMU01000013">
    <property type="protein sequence ID" value="REG25097.1"/>
    <property type="molecule type" value="Genomic_DNA"/>
</dbReference>
<keyword evidence="9" id="KW-1185">Reference proteome</keyword>
<dbReference type="PANTHER" id="PTHR44688">
    <property type="entry name" value="DNA-BINDING TRANSCRIPTIONAL ACTIVATOR DEVR_DOSR"/>
    <property type="match status" value="1"/>
</dbReference>
<dbReference type="AlphaFoldDB" id="A0AAC8TEH9"/>
<dbReference type="EMBL" id="CP011509">
    <property type="protein sequence ID" value="AKJ02972.1"/>
    <property type="molecule type" value="Genomic_DNA"/>
</dbReference>
<keyword evidence="2" id="KW-0238">DNA-binding</keyword>
<name>A0AAC8TEH9_9BACT</name>
<feature type="domain" description="HTH luxR-type" evidence="5">
    <location>
        <begin position="149"/>
        <end position="214"/>
    </location>
</feature>
<dbReference type="GO" id="GO:0006355">
    <property type="term" value="P:regulation of DNA-templated transcription"/>
    <property type="evidence" value="ECO:0007669"/>
    <property type="project" value="InterPro"/>
</dbReference>